<feature type="domain" description="HTH crp-type" evidence="5">
    <location>
        <begin position="135"/>
        <end position="208"/>
    </location>
</feature>
<reference evidence="6 7" key="1">
    <citation type="journal article" date="2014" name="BMC Genomics">
        <title>Complete genome sequence of producer of the glycopeptide antibiotic Aculeximycin Kutzneria albida DSM 43870T, a representative of minor genus of Pseudonocardiaceae.</title>
        <authorList>
            <person name="Rebets Y."/>
            <person name="Tokovenko B."/>
            <person name="Lushchyk I."/>
            <person name="Ruckert C."/>
            <person name="Zaburannyi N."/>
            <person name="Bechthold A."/>
            <person name="Kalinowski J."/>
            <person name="Luzhetskyy A."/>
        </authorList>
    </citation>
    <scope>NUCLEOTIDE SEQUENCE [LARGE SCALE GENOMIC DNA]</scope>
    <source>
        <strain evidence="6">DSM 43870</strain>
    </source>
</reference>
<protein>
    <recommendedName>
        <fullName evidence="8">Crp/Fnr family transcriptional regulator</fullName>
    </recommendedName>
</protein>
<gene>
    <name evidence="6" type="ORF">KALB_7663</name>
</gene>
<evidence type="ECO:0000256" key="1">
    <source>
        <dbReference type="ARBA" id="ARBA00023015"/>
    </source>
</evidence>
<feature type="domain" description="Cyclic nucleotide-binding" evidence="4">
    <location>
        <begin position="1"/>
        <end position="104"/>
    </location>
</feature>
<keyword evidence="3" id="KW-0804">Transcription</keyword>
<dbReference type="AlphaFoldDB" id="W5WJV2"/>
<dbReference type="Pfam" id="PF13545">
    <property type="entry name" value="HTH_Crp_2"/>
    <property type="match status" value="1"/>
</dbReference>
<dbReference type="KEGG" id="kal:KALB_7663"/>
<dbReference type="GO" id="GO:0003677">
    <property type="term" value="F:DNA binding"/>
    <property type="evidence" value="ECO:0007669"/>
    <property type="project" value="UniProtKB-KW"/>
</dbReference>
<dbReference type="Gene3D" id="1.10.10.10">
    <property type="entry name" value="Winged helix-like DNA-binding domain superfamily/Winged helix DNA-binding domain"/>
    <property type="match status" value="1"/>
</dbReference>
<dbReference type="SMART" id="SM00100">
    <property type="entry name" value="cNMP"/>
    <property type="match status" value="1"/>
</dbReference>
<dbReference type="InterPro" id="IPR018490">
    <property type="entry name" value="cNMP-bd_dom_sf"/>
</dbReference>
<dbReference type="PATRIC" id="fig|1449976.3.peg.7697"/>
<evidence type="ECO:0008006" key="8">
    <source>
        <dbReference type="Google" id="ProtNLM"/>
    </source>
</evidence>
<dbReference type="HOGENOM" id="CLU_075053_3_0_11"/>
<dbReference type="InterPro" id="IPR000595">
    <property type="entry name" value="cNMP-bd_dom"/>
</dbReference>
<sequence length="220" mass="23391">MLAQLSPAASTEFLALGTARVVTANTVLLHEGERSNHVLLLVNGCVKVTAAAQDGRVALLAIRVGGDLVGELGSLDDQPRSATVTTVGKVWLRVITQASFHEFLARRSDAALAISKSVATKLRWATRRRVDFSGCEVRVRLARVLVELAEGYGRTTSDGVVIGVSLTQPELAALVGAAEPTVHKALAALRHDEVLSTGYRRTTIRDYPALRAMAGVDLAS</sequence>
<dbReference type="InterPro" id="IPR050397">
    <property type="entry name" value="Env_Response_Regulators"/>
</dbReference>
<evidence type="ECO:0000256" key="3">
    <source>
        <dbReference type="ARBA" id="ARBA00023163"/>
    </source>
</evidence>
<dbReference type="Pfam" id="PF00027">
    <property type="entry name" value="cNMP_binding"/>
    <property type="match status" value="1"/>
</dbReference>
<dbReference type="eggNOG" id="COG0664">
    <property type="taxonomic scope" value="Bacteria"/>
</dbReference>
<dbReference type="PANTHER" id="PTHR24567:SF74">
    <property type="entry name" value="HTH-TYPE TRANSCRIPTIONAL REGULATOR ARCR"/>
    <property type="match status" value="1"/>
</dbReference>
<organism evidence="6 7">
    <name type="scientific">Kutzneria albida DSM 43870</name>
    <dbReference type="NCBI Taxonomy" id="1449976"/>
    <lineage>
        <taxon>Bacteria</taxon>
        <taxon>Bacillati</taxon>
        <taxon>Actinomycetota</taxon>
        <taxon>Actinomycetes</taxon>
        <taxon>Pseudonocardiales</taxon>
        <taxon>Pseudonocardiaceae</taxon>
        <taxon>Kutzneria</taxon>
    </lineage>
</organism>
<keyword evidence="1" id="KW-0805">Transcription regulation</keyword>
<dbReference type="SUPFAM" id="SSF46785">
    <property type="entry name" value="Winged helix' DNA-binding domain"/>
    <property type="match status" value="1"/>
</dbReference>
<dbReference type="CDD" id="cd00038">
    <property type="entry name" value="CAP_ED"/>
    <property type="match status" value="1"/>
</dbReference>
<dbReference type="EMBL" id="CP007155">
    <property type="protein sequence ID" value="AHI01021.1"/>
    <property type="molecule type" value="Genomic_DNA"/>
</dbReference>
<proteinExistence type="predicted"/>
<keyword evidence="7" id="KW-1185">Reference proteome</keyword>
<name>W5WJV2_9PSEU</name>
<evidence type="ECO:0000313" key="6">
    <source>
        <dbReference type="EMBL" id="AHI01021.1"/>
    </source>
</evidence>
<dbReference type="PROSITE" id="PS50042">
    <property type="entry name" value="CNMP_BINDING_3"/>
    <property type="match status" value="1"/>
</dbReference>
<keyword evidence="2" id="KW-0238">DNA-binding</keyword>
<accession>W5WJV2</accession>
<evidence type="ECO:0000313" key="7">
    <source>
        <dbReference type="Proteomes" id="UP000019225"/>
    </source>
</evidence>
<dbReference type="PANTHER" id="PTHR24567">
    <property type="entry name" value="CRP FAMILY TRANSCRIPTIONAL REGULATORY PROTEIN"/>
    <property type="match status" value="1"/>
</dbReference>
<dbReference type="GO" id="GO:0003700">
    <property type="term" value="F:DNA-binding transcription factor activity"/>
    <property type="evidence" value="ECO:0007669"/>
    <property type="project" value="TreeGrafter"/>
</dbReference>
<dbReference type="PROSITE" id="PS51063">
    <property type="entry name" value="HTH_CRP_2"/>
    <property type="match status" value="1"/>
</dbReference>
<evidence type="ECO:0000259" key="4">
    <source>
        <dbReference type="PROSITE" id="PS50042"/>
    </source>
</evidence>
<dbReference type="InterPro" id="IPR036390">
    <property type="entry name" value="WH_DNA-bd_sf"/>
</dbReference>
<dbReference type="Proteomes" id="UP000019225">
    <property type="component" value="Chromosome"/>
</dbReference>
<dbReference type="GO" id="GO:0005829">
    <property type="term" value="C:cytosol"/>
    <property type="evidence" value="ECO:0007669"/>
    <property type="project" value="TreeGrafter"/>
</dbReference>
<dbReference type="STRING" id="1449976.KALB_7663"/>
<dbReference type="SUPFAM" id="SSF51206">
    <property type="entry name" value="cAMP-binding domain-like"/>
    <property type="match status" value="1"/>
</dbReference>
<evidence type="ECO:0000256" key="2">
    <source>
        <dbReference type="ARBA" id="ARBA00023125"/>
    </source>
</evidence>
<dbReference type="InterPro" id="IPR036388">
    <property type="entry name" value="WH-like_DNA-bd_sf"/>
</dbReference>
<dbReference type="InterPro" id="IPR014710">
    <property type="entry name" value="RmlC-like_jellyroll"/>
</dbReference>
<dbReference type="Gene3D" id="2.60.120.10">
    <property type="entry name" value="Jelly Rolls"/>
    <property type="match status" value="1"/>
</dbReference>
<dbReference type="InterPro" id="IPR012318">
    <property type="entry name" value="HTH_CRP"/>
</dbReference>
<evidence type="ECO:0000259" key="5">
    <source>
        <dbReference type="PROSITE" id="PS51063"/>
    </source>
</evidence>